<dbReference type="AlphaFoldDB" id="A0A1F6MBK7"/>
<dbReference type="STRING" id="1798680.A3J66_00515"/>
<proteinExistence type="predicted"/>
<gene>
    <name evidence="1" type="ORF">A3J66_00515</name>
</gene>
<organism evidence="1 2">
    <name type="scientific">Candidatus Magasanikbacteria bacterium RIFCSPHIGHO2_02_FULL_47_14</name>
    <dbReference type="NCBI Taxonomy" id="1798680"/>
    <lineage>
        <taxon>Bacteria</taxon>
        <taxon>Candidatus Magasanikiibacteriota</taxon>
    </lineage>
</organism>
<evidence type="ECO:0000313" key="2">
    <source>
        <dbReference type="Proteomes" id="UP000176282"/>
    </source>
</evidence>
<protein>
    <submittedName>
        <fullName evidence="1">Uncharacterized protein</fullName>
    </submittedName>
</protein>
<comment type="caution">
    <text evidence="1">The sequence shown here is derived from an EMBL/GenBank/DDBJ whole genome shotgun (WGS) entry which is preliminary data.</text>
</comment>
<sequence>MQHTVCVSRREVSAQTSQKKHVAESAPCIKVEQQIEDGEELPLSWYLQELLTLVERIDRVQDNLIIKLIEHDDCFEKVERYMATQGDVDLILHRQDTAIHLIEASHLFQSKTERWMKRIEGLIRTQSLHLKKMQE</sequence>
<evidence type="ECO:0000313" key="1">
    <source>
        <dbReference type="EMBL" id="OGH68948.1"/>
    </source>
</evidence>
<dbReference type="EMBL" id="MFQB01000001">
    <property type="protein sequence ID" value="OGH68948.1"/>
    <property type="molecule type" value="Genomic_DNA"/>
</dbReference>
<accession>A0A1F6MBK7</accession>
<dbReference type="Proteomes" id="UP000176282">
    <property type="component" value="Unassembled WGS sequence"/>
</dbReference>
<name>A0A1F6MBK7_9BACT</name>
<reference evidence="1 2" key="1">
    <citation type="journal article" date="2016" name="Nat. Commun.">
        <title>Thousands of microbial genomes shed light on interconnected biogeochemical processes in an aquifer system.</title>
        <authorList>
            <person name="Anantharaman K."/>
            <person name="Brown C.T."/>
            <person name="Hug L.A."/>
            <person name="Sharon I."/>
            <person name="Castelle C.J."/>
            <person name="Probst A.J."/>
            <person name="Thomas B.C."/>
            <person name="Singh A."/>
            <person name="Wilkins M.J."/>
            <person name="Karaoz U."/>
            <person name="Brodie E.L."/>
            <person name="Williams K.H."/>
            <person name="Hubbard S.S."/>
            <person name="Banfield J.F."/>
        </authorList>
    </citation>
    <scope>NUCLEOTIDE SEQUENCE [LARGE SCALE GENOMIC DNA]</scope>
</reference>